<evidence type="ECO:0000313" key="2">
    <source>
        <dbReference type="EMBL" id="MFK7050542.1"/>
    </source>
</evidence>
<keyword evidence="3" id="KW-1185">Reference proteome</keyword>
<accession>A0ABW8PRJ1</accession>
<evidence type="ECO:0000256" key="1">
    <source>
        <dbReference type="SAM" id="MobiDB-lite"/>
    </source>
</evidence>
<comment type="caution">
    <text evidence="2">The sequence shown here is derived from an EMBL/GenBank/DDBJ whole genome shotgun (WGS) entry which is preliminary data.</text>
</comment>
<protein>
    <submittedName>
        <fullName evidence="2">RHS repeat-associated core domain-containing protein</fullName>
    </submittedName>
</protein>
<proteinExistence type="predicted"/>
<dbReference type="InterPro" id="IPR022385">
    <property type="entry name" value="Rhs_assc_core"/>
</dbReference>
<evidence type="ECO:0000313" key="3">
    <source>
        <dbReference type="Proteomes" id="UP001621813"/>
    </source>
</evidence>
<dbReference type="EMBL" id="JAZGZR010000032">
    <property type="protein sequence ID" value="MFK7050542.1"/>
    <property type="molecule type" value="Genomic_DNA"/>
</dbReference>
<feature type="region of interest" description="Disordered" evidence="1">
    <location>
        <begin position="109"/>
        <end position="147"/>
    </location>
</feature>
<reference evidence="2 3" key="1">
    <citation type="submission" date="2024-02" db="EMBL/GenBank/DDBJ databases">
        <title>Comparative Genomic Analysis of Flavobacterium Species Causing Columnaris Disease of Freshwater Fish in Thailand: Insights into Virulence and Resistance Mechanisms.</title>
        <authorList>
            <person name="Nguyen D."/>
            <person name="Chokmangmeepisarn P."/>
            <person name="Khianchaikhan K."/>
            <person name="Morishita M."/>
            <person name="Bunnoy A."/>
            <person name="Rodkhum C."/>
        </authorList>
    </citation>
    <scope>NUCLEOTIDE SEQUENCE [LARGE SCALE GENOMIC DNA]</scope>
    <source>
        <strain evidence="2 3">KCRT2007</strain>
    </source>
</reference>
<dbReference type="PANTHER" id="PTHR32305:SF15">
    <property type="entry name" value="PROTEIN RHSA-RELATED"/>
    <property type="match status" value="1"/>
</dbReference>
<dbReference type="Gene3D" id="2.180.10.10">
    <property type="entry name" value="RHS repeat-associated core"/>
    <property type="match status" value="1"/>
</dbReference>
<dbReference type="NCBIfam" id="TIGR03696">
    <property type="entry name" value="Rhs_assc_core"/>
    <property type="match status" value="1"/>
</dbReference>
<gene>
    <name evidence="2" type="ORF">V3Q77_11655</name>
</gene>
<dbReference type="InterPro" id="IPR050708">
    <property type="entry name" value="T6SS_VgrG/RHS"/>
</dbReference>
<dbReference type="Proteomes" id="UP001621813">
    <property type="component" value="Unassembled WGS sequence"/>
</dbReference>
<feature type="compositionally biased region" description="Polar residues" evidence="1">
    <location>
        <begin position="127"/>
        <end position="146"/>
    </location>
</feature>
<dbReference type="PANTHER" id="PTHR32305">
    <property type="match status" value="1"/>
</dbReference>
<dbReference type="RefSeq" id="WP_258129668.1">
    <property type="nucleotide sequence ID" value="NZ_CP067378.1"/>
</dbReference>
<sequence>MGTPKIMYDQQGEEVWSGALDIYGRTKNETGTQGFCPFRYQGQCFDEEINLCYNRFRYFEPESGNFISQDPIGLLGNNPTLYGYVKDSNSYVDIFGLIEVFRLLRPDEDPSKGLSAKKPGRGMTTHGHVSTGSRNKGSQFISTSTDPAALEKWREPGQRMVSFDTDDVVPDVKGNKNIIDISTVEKAKANGVGSVSAKMSASSKEVLVEGHVPADKIKCH</sequence>
<organism evidence="2 3">
    <name type="scientific">Flavobacterium davisii</name>
    <dbReference type="NCBI Taxonomy" id="2906077"/>
    <lineage>
        <taxon>Bacteria</taxon>
        <taxon>Pseudomonadati</taxon>
        <taxon>Bacteroidota</taxon>
        <taxon>Flavobacteriia</taxon>
        <taxon>Flavobacteriales</taxon>
        <taxon>Flavobacteriaceae</taxon>
        <taxon>Flavobacterium</taxon>
    </lineage>
</organism>
<name>A0ABW8PRJ1_9FLAO</name>
<dbReference type="PRINTS" id="PR00394">
    <property type="entry name" value="RHSPROTEIN"/>
</dbReference>